<evidence type="ECO:0000313" key="2">
    <source>
        <dbReference type="EMBL" id="CAD8067708.1"/>
    </source>
</evidence>
<dbReference type="CDD" id="cd20267">
    <property type="entry name" value="Complex1_LYR_LYRM7"/>
    <property type="match status" value="1"/>
</dbReference>
<dbReference type="GO" id="GO:0005739">
    <property type="term" value="C:mitochondrion"/>
    <property type="evidence" value="ECO:0007669"/>
    <property type="project" value="GOC"/>
</dbReference>
<dbReference type="InterPro" id="IPR045298">
    <property type="entry name" value="Complex1_LYR_LYRM7"/>
</dbReference>
<dbReference type="Proteomes" id="UP000688137">
    <property type="component" value="Unassembled WGS sequence"/>
</dbReference>
<feature type="domain" description="Complex 1 LYR protein" evidence="1">
    <location>
        <begin position="30"/>
        <end position="88"/>
    </location>
</feature>
<organism evidence="2 3">
    <name type="scientific">Paramecium primaurelia</name>
    <dbReference type="NCBI Taxonomy" id="5886"/>
    <lineage>
        <taxon>Eukaryota</taxon>
        <taxon>Sar</taxon>
        <taxon>Alveolata</taxon>
        <taxon>Ciliophora</taxon>
        <taxon>Intramacronucleata</taxon>
        <taxon>Oligohymenophorea</taxon>
        <taxon>Peniculida</taxon>
        <taxon>Parameciidae</taxon>
        <taxon>Paramecium</taxon>
    </lineage>
</organism>
<dbReference type="Pfam" id="PF05347">
    <property type="entry name" value="Complex1_LYR"/>
    <property type="match status" value="1"/>
</dbReference>
<reference evidence="2" key="1">
    <citation type="submission" date="2021-01" db="EMBL/GenBank/DDBJ databases">
        <authorList>
            <consortium name="Genoscope - CEA"/>
            <person name="William W."/>
        </authorList>
    </citation>
    <scope>NUCLEOTIDE SEQUENCE</scope>
</reference>
<proteinExistence type="predicted"/>
<dbReference type="InterPro" id="IPR008011">
    <property type="entry name" value="Complex1_LYR_dom"/>
</dbReference>
<keyword evidence="3" id="KW-1185">Reference proteome</keyword>
<evidence type="ECO:0000259" key="1">
    <source>
        <dbReference type="Pfam" id="PF05347"/>
    </source>
</evidence>
<comment type="caution">
    <text evidence="2">The sequence shown here is derived from an EMBL/GenBank/DDBJ whole genome shotgun (WGS) entry which is preliminary data.</text>
</comment>
<dbReference type="AlphaFoldDB" id="A0A8S1LHT7"/>
<accession>A0A8S1LHT7</accession>
<dbReference type="GO" id="GO:0034551">
    <property type="term" value="P:mitochondrial respiratory chain complex III assembly"/>
    <property type="evidence" value="ECO:0007669"/>
    <property type="project" value="InterPro"/>
</dbReference>
<dbReference type="OMA" id="GRDCLMK"/>
<name>A0A8S1LHT7_PARPR</name>
<protein>
    <recommendedName>
        <fullName evidence="1">Complex 1 LYR protein domain-containing protein</fullName>
    </recommendedName>
</protein>
<dbReference type="PANTHER" id="PTHR47484">
    <property type="entry name" value="COMPLEX 1 PROTEIN CONTAINING PROTEIN, EXPRESSED"/>
    <property type="match status" value="1"/>
</dbReference>
<evidence type="ECO:0000313" key="3">
    <source>
        <dbReference type="Proteomes" id="UP000688137"/>
    </source>
</evidence>
<sequence length="122" mass="14567">MNQKSILSHIFDNPFNKLKVGAAAKKTQNKEALRLYRDILKFSIEFDWANKNGETWRDIIRKSARKEFEIAKNESDPFMVMRMIMTSREAMQKTREKLNEEYFKLNTTLSERTKTDEQNKIQ</sequence>
<dbReference type="PANTHER" id="PTHR47484:SF1">
    <property type="entry name" value="COMPLEX 1 PROTEIN CONTAINING PROTEIN, EXPRESSED"/>
    <property type="match status" value="1"/>
</dbReference>
<dbReference type="EMBL" id="CAJJDM010000040">
    <property type="protein sequence ID" value="CAD8067708.1"/>
    <property type="molecule type" value="Genomic_DNA"/>
</dbReference>
<gene>
    <name evidence="2" type="ORF">PPRIM_AZ9-3.1.T0410124</name>
</gene>